<dbReference type="PANTHER" id="PTHR23534">
    <property type="entry name" value="MFS PERMEASE"/>
    <property type="match status" value="1"/>
</dbReference>
<feature type="transmembrane region" description="Helical" evidence="4">
    <location>
        <begin position="99"/>
        <end position="123"/>
    </location>
</feature>
<organism evidence="7">
    <name type="scientific">Ralstonia solanacearum</name>
    <name type="common">Pseudomonas solanacearum</name>
    <dbReference type="NCBI Taxonomy" id="305"/>
    <lineage>
        <taxon>Bacteria</taxon>
        <taxon>Pseudomonadati</taxon>
        <taxon>Pseudomonadota</taxon>
        <taxon>Betaproteobacteria</taxon>
        <taxon>Burkholderiales</taxon>
        <taxon>Burkholderiaceae</taxon>
        <taxon>Ralstonia</taxon>
        <taxon>Ralstonia solanacearum species complex</taxon>
    </lineage>
</organism>
<feature type="transmembrane region" description="Helical" evidence="4">
    <location>
        <begin position="304"/>
        <end position="327"/>
    </location>
</feature>
<protein>
    <submittedName>
        <fullName evidence="7">Putative permease of the Major Facilitator Superfamily (MFS) family</fullName>
    </submittedName>
</protein>
<feature type="transmembrane region" description="Helical" evidence="4">
    <location>
        <begin position="213"/>
        <end position="234"/>
    </location>
</feature>
<feature type="transmembrane region" description="Helical" evidence="4">
    <location>
        <begin position="254"/>
        <end position="271"/>
    </location>
</feature>
<evidence type="ECO:0000313" key="7">
    <source>
        <dbReference type="EMBL" id="CUV12053.1"/>
    </source>
</evidence>
<feature type="chain" id="PRO_5013466783" evidence="5">
    <location>
        <begin position="21"/>
        <end position="399"/>
    </location>
</feature>
<dbReference type="Gene3D" id="1.20.1250.20">
    <property type="entry name" value="MFS general substrate transporter like domains"/>
    <property type="match status" value="2"/>
</dbReference>
<dbReference type="Pfam" id="PF07690">
    <property type="entry name" value="MFS_1"/>
    <property type="match status" value="1"/>
</dbReference>
<dbReference type="GO" id="GO:0022857">
    <property type="term" value="F:transmembrane transporter activity"/>
    <property type="evidence" value="ECO:0007669"/>
    <property type="project" value="InterPro"/>
</dbReference>
<evidence type="ECO:0000256" key="2">
    <source>
        <dbReference type="ARBA" id="ARBA00022989"/>
    </source>
</evidence>
<dbReference type="AlphaFoldDB" id="A0A0S4TQE0"/>
<sequence length="399" mass="41198">MSTSRINTHVLRLATAQALAGANATVVYATGAIIGNLLAPSPALATVPVSIFVVGMAAATLPVGVMARRHGRKVAALLGNACGVIVGLLAALALVIQSFGLFCVAMLFGGAYAAVVLTFRFAAAECVPPEDRPRAMSTVLAGGVAAGVLGPQLVTATMNLWSPHAYAVTYLASACAAALSAIVLLGVRFEHQPPASTRAEGRSSSAIVRQPRFVAAMLCGVVSYMMMNFMMTAAPLAMELCGIPRMHANDGIEIHVIAMYAPSFFTGRLISRFGAHNVSLAGLVLIALAAIAGMSGLTVDHFRIALMLLGLGWNFGFLGASAMVLACHTPAEGPRVQSIHDFVVFGAMVVGSFVSGGLLTTYGWSLVCALILPPVLIAAACVLWLRREKSPADPLAQGG</sequence>
<feature type="transmembrane region" description="Helical" evidence="4">
    <location>
        <begin position="339"/>
        <end position="358"/>
    </location>
</feature>
<dbReference type="PATRIC" id="fig|305.106.peg.2142"/>
<dbReference type="PROSITE" id="PS50850">
    <property type="entry name" value="MFS"/>
    <property type="match status" value="1"/>
</dbReference>
<feature type="transmembrane region" description="Helical" evidence="4">
    <location>
        <begin position="364"/>
        <end position="385"/>
    </location>
</feature>
<keyword evidence="2 4" id="KW-1133">Transmembrane helix</keyword>
<evidence type="ECO:0000259" key="6">
    <source>
        <dbReference type="PROSITE" id="PS50850"/>
    </source>
</evidence>
<accession>A0A0S4TQE0</accession>
<proteinExistence type="predicted"/>
<gene>
    <name evidence="7" type="ORF">RUN39_v1_300041</name>
</gene>
<keyword evidence="3 4" id="KW-0472">Membrane</keyword>
<name>A0A0S4TQE0_RALSL</name>
<feature type="transmembrane region" description="Helical" evidence="4">
    <location>
        <begin position="45"/>
        <end position="67"/>
    </location>
</feature>
<dbReference type="InterPro" id="IPR020846">
    <property type="entry name" value="MFS_dom"/>
</dbReference>
<feature type="transmembrane region" description="Helical" evidence="4">
    <location>
        <begin position="278"/>
        <end position="298"/>
    </location>
</feature>
<dbReference type="InterPro" id="IPR011701">
    <property type="entry name" value="MFS"/>
</dbReference>
<feature type="domain" description="Major facilitator superfamily (MFS) profile" evidence="6">
    <location>
        <begin position="9"/>
        <end position="390"/>
    </location>
</feature>
<feature type="transmembrane region" description="Helical" evidence="4">
    <location>
        <begin position="74"/>
        <end position="93"/>
    </location>
</feature>
<feature type="transmembrane region" description="Helical" evidence="4">
    <location>
        <begin position="135"/>
        <end position="154"/>
    </location>
</feature>
<dbReference type="SUPFAM" id="SSF103473">
    <property type="entry name" value="MFS general substrate transporter"/>
    <property type="match status" value="1"/>
</dbReference>
<dbReference type="InterPro" id="IPR036259">
    <property type="entry name" value="MFS_trans_sf"/>
</dbReference>
<dbReference type="PANTHER" id="PTHR23534:SF1">
    <property type="entry name" value="MAJOR FACILITATOR SUPERFAMILY PROTEIN"/>
    <property type="match status" value="1"/>
</dbReference>
<evidence type="ECO:0000256" key="4">
    <source>
        <dbReference type="SAM" id="Phobius"/>
    </source>
</evidence>
<evidence type="ECO:0000256" key="5">
    <source>
        <dbReference type="SAM" id="SignalP"/>
    </source>
</evidence>
<reference evidence="7" key="1">
    <citation type="submission" date="2015-10" db="EMBL/GenBank/DDBJ databases">
        <authorList>
            <person name="Gilbert D.G."/>
        </authorList>
    </citation>
    <scope>NUCLEOTIDE SEQUENCE</scope>
    <source>
        <strain evidence="7">Phyl III-seqv23</strain>
    </source>
</reference>
<feature type="signal peptide" evidence="5">
    <location>
        <begin position="1"/>
        <end position="20"/>
    </location>
</feature>
<keyword evidence="5" id="KW-0732">Signal</keyword>
<evidence type="ECO:0000256" key="1">
    <source>
        <dbReference type="ARBA" id="ARBA00022692"/>
    </source>
</evidence>
<keyword evidence="1 4" id="KW-0812">Transmembrane</keyword>
<evidence type="ECO:0000256" key="3">
    <source>
        <dbReference type="ARBA" id="ARBA00023136"/>
    </source>
</evidence>
<feature type="transmembrane region" description="Helical" evidence="4">
    <location>
        <begin position="166"/>
        <end position="187"/>
    </location>
</feature>
<dbReference type="EMBL" id="LN899819">
    <property type="protein sequence ID" value="CUV12053.1"/>
    <property type="molecule type" value="Genomic_DNA"/>
</dbReference>